<evidence type="ECO:0000256" key="1">
    <source>
        <dbReference type="ARBA" id="ARBA00007261"/>
    </source>
</evidence>
<feature type="domain" description="Peptidase M16 C-terminal" evidence="9">
    <location>
        <begin position="157"/>
        <end position="326"/>
    </location>
</feature>
<evidence type="ECO:0000256" key="6">
    <source>
        <dbReference type="ARBA" id="ARBA00023049"/>
    </source>
</evidence>
<dbReference type="InterPro" id="IPR011765">
    <property type="entry name" value="Pept_M16_N"/>
</dbReference>
<dbReference type="PANTHER" id="PTHR43690:SF18">
    <property type="entry name" value="INSULIN-DEGRADING ENZYME-RELATED"/>
    <property type="match status" value="1"/>
</dbReference>
<dbReference type="InterPro" id="IPR054734">
    <property type="entry name" value="PqqF-like_C_4"/>
</dbReference>
<dbReference type="InParanoid" id="A0A132B4J7"/>
<dbReference type="PANTHER" id="PTHR43690">
    <property type="entry name" value="NARDILYSIN"/>
    <property type="match status" value="1"/>
</dbReference>
<evidence type="ECO:0000256" key="7">
    <source>
        <dbReference type="SAM" id="Coils"/>
    </source>
</evidence>
<dbReference type="Pfam" id="PF16187">
    <property type="entry name" value="Peptidase_M16_M"/>
    <property type="match status" value="1"/>
</dbReference>
<evidence type="ECO:0000313" key="12">
    <source>
        <dbReference type="EMBL" id="KUJ07335.1"/>
    </source>
</evidence>
<dbReference type="RefSeq" id="XP_018061690.1">
    <property type="nucleotide sequence ID" value="XM_018221729.1"/>
</dbReference>
<dbReference type="InterPro" id="IPR011249">
    <property type="entry name" value="Metalloenz_LuxS/M16"/>
</dbReference>
<dbReference type="Gene3D" id="3.30.830.10">
    <property type="entry name" value="Metalloenzyme, LuxS/M16 peptidase-like"/>
    <property type="match status" value="5"/>
</dbReference>
<dbReference type="GO" id="GO:0051603">
    <property type="term" value="P:proteolysis involved in protein catabolic process"/>
    <property type="evidence" value="ECO:0007669"/>
    <property type="project" value="TreeGrafter"/>
</dbReference>
<dbReference type="InterPro" id="IPR050626">
    <property type="entry name" value="Peptidase_M16"/>
</dbReference>
<dbReference type="Pfam" id="PF00675">
    <property type="entry name" value="Peptidase_M16"/>
    <property type="match status" value="1"/>
</dbReference>
<dbReference type="SUPFAM" id="SSF63411">
    <property type="entry name" value="LuxS/MPP-like metallohydrolase"/>
    <property type="match status" value="4"/>
</dbReference>
<evidence type="ECO:0000256" key="4">
    <source>
        <dbReference type="ARBA" id="ARBA00022801"/>
    </source>
</evidence>
<feature type="domain" description="Peptidase M16 N-terminal" evidence="8">
    <location>
        <begin position="33"/>
        <end position="101"/>
    </location>
</feature>
<name>A0A132B4J7_MOLSC</name>
<sequence length="841" mass="96569">MSVKRLANSLETSSRDPRLYRVIELGNKVQATLIHDPKTDQASVTMNVNVGSMRDDNDMPGLAHAHPNVNAFREHIAIHSGKFSAYTSDISTVYSFRVMETKRNEPDCNQSEGEKNDKEKFPGKKLDAEQLHTVTLSSTTQLETLKTQPEAKGVNIRDRFMEFHDKHYLANRSQFVVFANELLDTLEAWVSNLFFRFKNKNLPQNRWETEVLFRESDLMTQCFAKPVTNSRYFDLSFPFIDEECDYESQAGQYINQLISYEGPGGIMACIQSMGWATSIGTCIICPGTPRMFHCKIGLTEKGLKDYREIVVVFFEYVSLLREPQEWFYQELKRNTENKLESKVSVAAKSLTEQISLAMGTKSPTKWLLGIPRMRQFNAPKISEGLTCLTPRQLRLYCLSDIWRSKEKWYGTDYTYEKIPAEFFFQLEAAASFTTKNRFSDLHFPHRNDVLVTDPEVKKEDMGPPAIAPRLIRKDGSIRIWHKKDDHWRPFKMTALTSAKARLFAKVFLDSVNRCSHNFEIQGFKYSVLGHSEGLEIHVAGYNSKLHVLLEELLLKMKNLEAKEDRFEKQVSTIMQWLNTKNHYIEEQILPELPRVTITDVHPQLPPPATSAPVYPSLVLPQGSNFVYNRSLKDPQNTNHCIQWYLDAGDGTQRSLRAKRLGYITWSKCCSLGDSIGFKCTIQSKQRPQYLESRIDMFLTGFMKILKEMHPMKFEQYKAASCNRLTHKFGDLDFELSKEDAAAVNLLTQPDMIEFFERCIDPASPERAKIVIHMNPQNSTTDGPMTVSGRLDGEEENMAIHVGHQGNGTLLKVIPDVADFQSRMPFSCGFQPVKDFKQFERI</sequence>
<dbReference type="InterPro" id="IPR007863">
    <property type="entry name" value="Peptidase_M16_C"/>
</dbReference>
<keyword evidence="7" id="KW-0175">Coiled coil</keyword>
<keyword evidence="6" id="KW-0482">Metalloprotease</keyword>
<dbReference type="InterPro" id="IPR032632">
    <property type="entry name" value="Peptidase_M16_M"/>
</dbReference>
<accession>A0A132B4J7</accession>
<dbReference type="EMBL" id="KQ947440">
    <property type="protein sequence ID" value="KUJ07335.1"/>
    <property type="molecule type" value="Genomic_DNA"/>
</dbReference>
<dbReference type="KEGG" id="psco:LY89DRAFT_766505"/>
<keyword evidence="2" id="KW-0645">Protease</keyword>
<proteinExistence type="inferred from homology"/>
<dbReference type="GO" id="GO:0046872">
    <property type="term" value="F:metal ion binding"/>
    <property type="evidence" value="ECO:0007669"/>
    <property type="project" value="UniProtKB-KW"/>
</dbReference>
<gene>
    <name evidence="12" type="ORF">LY89DRAFT_766505</name>
</gene>
<dbReference type="GO" id="GO:0005829">
    <property type="term" value="C:cytosol"/>
    <property type="evidence" value="ECO:0007669"/>
    <property type="project" value="TreeGrafter"/>
</dbReference>
<keyword evidence="3" id="KW-0479">Metal-binding</keyword>
<dbReference type="STRING" id="149040.A0A132B4J7"/>
<dbReference type="GO" id="GO:0005739">
    <property type="term" value="C:mitochondrion"/>
    <property type="evidence" value="ECO:0007669"/>
    <property type="project" value="TreeGrafter"/>
</dbReference>
<evidence type="ECO:0000259" key="8">
    <source>
        <dbReference type="Pfam" id="PF00675"/>
    </source>
</evidence>
<keyword evidence="13" id="KW-1185">Reference proteome</keyword>
<evidence type="ECO:0000256" key="2">
    <source>
        <dbReference type="ARBA" id="ARBA00022670"/>
    </source>
</evidence>
<dbReference type="GO" id="GO:0004222">
    <property type="term" value="F:metalloendopeptidase activity"/>
    <property type="evidence" value="ECO:0007669"/>
    <property type="project" value="TreeGrafter"/>
</dbReference>
<feature type="coiled-coil region" evidence="7">
    <location>
        <begin position="542"/>
        <end position="569"/>
    </location>
</feature>
<comment type="similarity">
    <text evidence="1">Belongs to the peptidase M16 family.</text>
</comment>
<protein>
    <submittedName>
        <fullName evidence="12">Uncharacterized protein</fullName>
    </submittedName>
</protein>
<dbReference type="Pfam" id="PF05193">
    <property type="entry name" value="Peptidase_M16_C"/>
    <property type="match status" value="1"/>
</dbReference>
<evidence type="ECO:0000256" key="5">
    <source>
        <dbReference type="ARBA" id="ARBA00022833"/>
    </source>
</evidence>
<evidence type="ECO:0000259" key="10">
    <source>
        <dbReference type="Pfam" id="PF16187"/>
    </source>
</evidence>
<evidence type="ECO:0000256" key="3">
    <source>
        <dbReference type="ARBA" id="ARBA00022723"/>
    </source>
</evidence>
<dbReference type="Pfam" id="PF22456">
    <property type="entry name" value="PqqF-like_C_4"/>
    <property type="match status" value="1"/>
</dbReference>
<dbReference type="GO" id="GO:0043171">
    <property type="term" value="P:peptide catabolic process"/>
    <property type="evidence" value="ECO:0007669"/>
    <property type="project" value="TreeGrafter"/>
</dbReference>
<feature type="domain" description="Peptidase M16 middle/third" evidence="10">
    <location>
        <begin position="348"/>
        <end position="578"/>
    </location>
</feature>
<dbReference type="GeneID" id="28831455"/>
<evidence type="ECO:0000259" key="9">
    <source>
        <dbReference type="Pfam" id="PF05193"/>
    </source>
</evidence>
<dbReference type="OrthoDB" id="952271at2759"/>
<keyword evidence="4" id="KW-0378">Hydrolase</keyword>
<feature type="domain" description="Coenzyme PQQ synthesis protein F-like C-terminal lobe" evidence="11">
    <location>
        <begin position="655"/>
        <end position="730"/>
    </location>
</feature>
<dbReference type="Proteomes" id="UP000070700">
    <property type="component" value="Unassembled WGS sequence"/>
</dbReference>
<reference evidence="12 13" key="1">
    <citation type="submission" date="2015-10" db="EMBL/GenBank/DDBJ databases">
        <title>Full genome of DAOMC 229536 Phialocephala scopiformis, a fungal endophyte of spruce producing the potent anti-insectan compound rugulosin.</title>
        <authorList>
            <consortium name="DOE Joint Genome Institute"/>
            <person name="Walker A.K."/>
            <person name="Frasz S.L."/>
            <person name="Seifert K.A."/>
            <person name="Miller J.D."/>
            <person name="Mondo S.J."/>
            <person name="Labutti K."/>
            <person name="Lipzen A."/>
            <person name="Dockter R."/>
            <person name="Kennedy M."/>
            <person name="Grigoriev I.V."/>
            <person name="Spatafora J.W."/>
        </authorList>
    </citation>
    <scope>NUCLEOTIDE SEQUENCE [LARGE SCALE GENOMIC DNA]</scope>
    <source>
        <strain evidence="12 13">CBS 120377</strain>
    </source>
</reference>
<keyword evidence="5" id="KW-0862">Zinc</keyword>
<dbReference type="AlphaFoldDB" id="A0A132B4J7"/>
<organism evidence="12 13">
    <name type="scientific">Mollisia scopiformis</name>
    <name type="common">Conifer needle endophyte fungus</name>
    <name type="synonym">Phialocephala scopiformis</name>
    <dbReference type="NCBI Taxonomy" id="149040"/>
    <lineage>
        <taxon>Eukaryota</taxon>
        <taxon>Fungi</taxon>
        <taxon>Dikarya</taxon>
        <taxon>Ascomycota</taxon>
        <taxon>Pezizomycotina</taxon>
        <taxon>Leotiomycetes</taxon>
        <taxon>Helotiales</taxon>
        <taxon>Mollisiaceae</taxon>
        <taxon>Mollisia</taxon>
    </lineage>
</organism>
<evidence type="ECO:0000259" key="11">
    <source>
        <dbReference type="Pfam" id="PF22456"/>
    </source>
</evidence>
<evidence type="ECO:0000313" key="13">
    <source>
        <dbReference type="Proteomes" id="UP000070700"/>
    </source>
</evidence>